<evidence type="ECO:0000256" key="1">
    <source>
        <dbReference type="SAM" id="Phobius"/>
    </source>
</evidence>
<dbReference type="Proteomes" id="UP000242850">
    <property type="component" value="Unassembled WGS sequence"/>
</dbReference>
<gene>
    <name evidence="3" type="ORF">SAMN05660865_00583</name>
</gene>
<sequence length="137" mass="15672">MKEIAMILRFVVIALIYLVIFRIIKIMYMDLKGVRVKKLKEFALEVKGAPKDANLGSLYLIHKVMTIGRNPDNDIVIKDPYVSGNHARFYVKNDKLFVEDLNSTNGTFVNGKRISKVEKLQEGDIIEIGRVSFKVLE</sequence>
<dbReference type="InterPro" id="IPR050923">
    <property type="entry name" value="Cell_Proc_Reg/RNA_Proc"/>
</dbReference>
<name>A0A1H5TCZ3_9CLOT</name>
<dbReference type="PROSITE" id="PS50006">
    <property type="entry name" value="FHA_DOMAIN"/>
    <property type="match status" value="1"/>
</dbReference>
<dbReference type="Pfam" id="PF00498">
    <property type="entry name" value="FHA"/>
    <property type="match status" value="1"/>
</dbReference>
<dbReference type="RefSeq" id="WP_103895587.1">
    <property type="nucleotide sequence ID" value="NZ_FNUK01000005.1"/>
</dbReference>
<dbReference type="PANTHER" id="PTHR23308">
    <property type="entry name" value="NUCLEAR INHIBITOR OF PROTEIN PHOSPHATASE-1"/>
    <property type="match status" value="1"/>
</dbReference>
<feature type="domain" description="FHA" evidence="2">
    <location>
        <begin position="65"/>
        <end position="114"/>
    </location>
</feature>
<dbReference type="OrthoDB" id="9816434at2"/>
<protein>
    <submittedName>
        <fullName evidence="3">FHA domain-containing protein</fullName>
    </submittedName>
</protein>
<organism evidence="3 4">
    <name type="scientific">Caloramator fervidus</name>
    <dbReference type="NCBI Taxonomy" id="29344"/>
    <lineage>
        <taxon>Bacteria</taxon>
        <taxon>Bacillati</taxon>
        <taxon>Bacillota</taxon>
        <taxon>Clostridia</taxon>
        <taxon>Eubacteriales</taxon>
        <taxon>Clostridiaceae</taxon>
        <taxon>Caloramator</taxon>
    </lineage>
</organism>
<evidence type="ECO:0000259" key="2">
    <source>
        <dbReference type="PROSITE" id="PS50006"/>
    </source>
</evidence>
<evidence type="ECO:0000313" key="4">
    <source>
        <dbReference type="Proteomes" id="UP000242850"/>
    </source>
</evidence>
<dbReference type="Gene3D" id="2.60.200.20">
    <property type="match status" value="1"/>
</dbReference>
<evidence type="ECO:0000313" key="3">
    <source>
        <dbReference type="EMBL" id="SEF59877.1"/>
    </source>
</evidence>
<dbReference type="SUPFAM" id="SSF49879">
    <property type="entry name" value="SMAD/FHA domain"/>
    <property type="match status" value="1"/>
</dbReference>
<keyword evidence="1" id="KW-0812">Transmembrane</keyword>
<proteinExistence type="predicted"/>
<feature type="transmembrane region" description="Helical" evidence="1">
    <location>
        <begin position="6"/>
        <end position="28"/>
    </location>
</feature>
<dbReference type="InterPro" id="IPR008984">
    <property type="entry name" value="SMAD_FHA_dom_sf"/>
</dbReference>
<dbReference type="InterPro" id="IPR000253">
    <property type="entry name" value="FHA_dom"/>
</dbReference>
<dbReference type="EMBL" id="FNUK01000005">
    <property type="protein sequence ID" value="SEF59877.1"/>
    <property type="molecule type" value="Genomic_DNA"/>
</dbReference>
<accession>A0A1H5TCZ3</accession>
<keyword evidence="4" id="KW-1185">Reference proteome</keyword>
<dbReference type="AlphaFoldDB" id="A0A1H5TCZ3"/>
<reference evidence="4" key="1">
    <citation type="submission" date="2016-10" db="EMBL/GenBank/DDBJ databases">
        <authorList>
            <person name="Varghese N."/>
            <person name="Submissions S."/>
        </authorList>
    </citation>
    <scope>NUCLEOTIDE SEQUENCE [LARGE SCALE GENOMIC DNA]</scope>
    <source>
        <strain evidence="4">DSM 5463</strain>
    </source>
</reference>
<keyword evidence="1" id="KW-1133">Transmembrane helix</keyword>
<dbReference type="SMART" id="SM00240">
    <property type="entry name" value="FHA"/>
    <property type="match status" value="1"/>
</dbReference>
<dbReference type="CDD" id="cd00060">
    <property type="entry name" value="FHA"/>
    <property type="match status" value="1"/>
</dbReference>
<keyword evidence="1" id="KW-0472">Membrane</keyword>